<evidence type="ECO:0000313" key="2">
    <source>
        <dbReference type="EMBL" id="RPE08647.1"/>
    </source>
</evidence>
<dbReference type="Proteomes" id="UP000278351">
    <property type="component" value="Unassembled WGS sequence"/>
</dbReference>
<gene>
    <name evidence="2" type="ORF">EGT74_16545</name>
</gene>
<dbReference type="GO" id="GO:0005975">
    <property type="term" value="P:carbohydrate metabolic process"/>
    <property type="evidence" value="ECO:0007669"/>
    <property type="project" value="UniProtKB-ARBA"/>
</dbReference>
<dbReference type="GO" id="GO:0016787">
    <property type="term" value="F:hydrolase activity"/>
    <property type="evidence" value="ECO:0007669"/>
    <property type="project" value="UniProtKB-KW"/>
</dbReference>
<protein>
    <submittedName>
        <fullName evidence="2">Uncharacterized protein</fullName>
    </submittedName>
</protein>
<name>A0A3N4PX51_9BACT</name>
<dbReference type="EMBL" id="RPDH01000002">
    <property type="protein sequence ID" value="RPE08647.1"/>
    <property type="molecule type" value="Genomic_DNA"/>
</dbReference>
<evidence type="ECO:0000313" key="3">
    <source>
        <dbReference type="Proteomes" id="UP000278351"/>
    </source>
</evidence>
<dbReference type="InterPro" id="IPR029018">
    <property type="entry name" value="Hex-like_dom2"/>
</dbReference>
<evidence type="ECO:0000256" key="1">
    <source>
        <dbReference type="ARBA" id="ARBA00022801"/>
    </source>
</evidence>
<dbReference type="AlphaFoldDB" id="A0A3N4PX51"/>
<sequence>MLAAGFCQSAAGADIRLQQVAICAPGHPQAARVLQEEVAKRTGLRWQVVTKLPASGDVIVLKTRQQALPVGLKDMPALPLQPEAFRLGEQTANGRRLIVVEGYDARGVMFGAGRLLRLFRYAKSGVTIPADVRIAEAPQKKMRGHQIGYRNLANSYDGWSVAQYEQYIRELVIFGTNSIEGIPFQPWGPHFSIPSMDMNLRVSEICQRYGIDFWVWTPATFDLADTAKRAYFLRQFDTLFRKAPRLDAVFFPGGDPGHNAPELVIPFLETLSVPLRQHHPKARIWLSLQGFTPEACNFTYDYIRRRRPQWLAGLVTGPGSPPMEETRAALPAPYKLRHYPDITHNVRCDFPVPWMDPVFAFTLGREAVNPRPVYHTAAFRYTAPQNDGFISYSDGAHDDVNKMVWSMLGWNAAQSPRDMLLQYTNFFFDSETAAAAADGILALEQNWVGAACENTGILKTLELWRQMEDRHTGNWRWQMFLLRAYYDAYVRERGEREQAIDKAACAALAQARTTGADAAMQRAEKILRQADEIAQPAWRAKITALCDSLFRSIALQTSVPKYKASGNERGVVLDFIDRPLNNRWFYEDAFARIRQLPAAQQLAALDTLAFWEEPGDGGFYDDVGNVSRSPHVVRPETLATDPLMLRSDNPGFDWWDGGFSRKRLAWMVSMRWPHSLLYTSLDTTAQYTVRVTGNGECLLRANGEKLTPSRYGKGIGEIKEFPVPPALTKQGRLQLTFDAINEDHLNWRQHSRLTEVWLIKK</sequence>
<organism evidence="2 3">
    <name type="scientific">Chitinophaga lutea</name>
    <dbReference type="NCBI Taxonomy" id="2488634"/>
    <lineage>
        <taxon>Bacteria</taxon>
        <taxon>Pseudomonadati</taxon>
        <taxon>Bacteroidota</taxon>
        <taxon>Chitinophagia</taxon>
        <taxon>Chitinophagales</taxon>
        <taxon>Chitinophagaceae</taxon>
        <taxon>Chitinophaga</taxon>
    </lineage>
</organism>
<proteinExistence type="predicted"/>
<dbReference type="Gene3D" id="3.30.379.10">
    <property type="entry name" value="Chitobiase/beta-hexosaminidase domain 2-like"/>
    <property type="match status" value="1"/>
</dbReference>
<keyword evidence="3" id="KW-1185">Reference proteome</keyword>
<accession>A0A3N4PX51</accession>
<reference evidence="2 3" key="1">
    <citation type="submission" date="2018-11" db="EMBL/GenBank/DDBJ databases">
        <title>Chitinophaga lutea sp.nov., isolate from arsenic contaminated soil.</title>
        <authorList>
            <person name="Zong Y."/>
        </authorList>
    </citation>
    <scope>NUCLEOTIDE SEQUENCE [LARGE SCALE GENOMIC DNA]</scope>
    <source>
        <strain evidence="2 3">ZY74</strain>
    </source>
</reference>
<dbReference type="SUPFAM" id="SSF55545">
    <property type="entry name" value="beta-N-acetylhexosaminidase-like domain"/>
    <property type="match status" value="1"/>
</dbReference>
<keyword evidence="1" id="KW-0378">Hydrolase</keyword>
<comment type="caution">
    <text evidence="2">The sequence shown here is derived from an EMBL/GenBank/DDBJ whole genome shotgun (WGS) entry which is preliminary data.</text>
</comment>